<dbReference type="Proteomes" id="UP000291088">
    <property type="component" value="Unassembled WGS sequence"/>
</dbReference>
<feature type="signal peptide" evidence="1">
    <location>
        <begin position="1"/>
        <end position="30"/>
    </location>
</feature>
<organism evidence="2 3">
    <name type="scientific">Ciceribacter ferrooxidans</name>
    <dbReference type="NCBI Taxonomy" id="2509717"/>
    <lineage>
        <taxon>Bacteria</taxon>
        <taxon>Pseudomonadati</taxon>
        <taxon>Pseudomonadota</taxon>
        <taxon>Alphaproteobacteria</taxon>
        <taxon>Hyphomicrobiales</taxon>
        <taxon>Rhizobiaceae</taxon>
        <taxon>Ciceribacter</taxon>
    </lineage>
</organism>
<feature type="chain" id="PRO_5020655268" evidence="1">
    <location>
        <begin position="31"/>
        <end position="181"/>
    </location>
</feature>
<dbReference type="EMBL" id="SDVB01000191">
    <property type="protein sequence ID" value="RYC15622.1"/>
    <property type="molecule type" value="Genomic_DNA"/>
</dbReference>
<protein>
    <submittedName>
        <fullName evidence="2">Uncharacterized protein</fullName>
    </submittedName>
</protein>
<evidence type="ECO:0000313" key="3">
    <source>
        <dbReference type="Proteomes" id="UP000291088"/>
    </source>
</evidence>
<dbReference type="OrthoDB" id="8400044at2"/>
<name>A0A4V1RR98_9HYPH</name>
<evidence type="ECO:0000313" key="2">
    <source>
        <dbReference type="EMBL" id="RYC15622.1"/>
    </source>
</evidence>
<gene>
    <name evidence="2" type="ORF">EUU22_08345</name>
</gene>
<accession>A0A4V1RR98</accession>
<comment type="caution">
    <text evidence="2">The sequence shown here is derived from an EMBL/GenBank/DDBJ whole genome shotgun (WGS) entry which is preliminary data.</text>
</comment>
<keyword evidence="1" id="KW-0732">Signal</keyword>
<keyword evidence="3" id="KW-1185">Reference proteome</keyword>
<reference evidence="2 3" key="1">
    <citation type="submission" date="2019-01" db="EMBL/GenBank/DDBJ databases">
        <authorList>
            <person name="Deng T."/>
        </authorList>
    </citation>
    <scope>NUCLEOTIDE SEQUENCE [LARGE SCALE GENOMIC DNA]</scope>
    <source>
        <strain evidence="2 3">F8825</strain>
    </source>
</reference>
<sequence>MRTSRLRFRHHLAVVLAALAALGFASPAMAYSVYRAVDANAVTGAVTWNAANFGVGGNPSTLSFFYFANDAAAQAAFPTRQCFVKVDLPNTVAPVPGNQDLVGNAAIQYQANPADQPLPFPWQIVFDNNPAGHWSIPKAQITTAPANNAASRVAAAGFQALATTVGSGVTIVNGTLGNCGP</sequence>
<dbReference type="AlphaFoldDB" id="A0A4V1RR98"/>
<proteinExistence type="predicted"/>
<dbReference type="RefSeq" id="WP_129331563.1">
    <property type="nucleotide sequence ID" value="NZ_SDVB01000191.1"/>
</dbReference>
<evidence type="ECO:0000256" key="1">
    <source>
        <dbReference type="SAM" id="SignalP"/>
    </source>
</evidence>